<evidence type="ECO:0000256" key="1">
    <source>
        <dbReference type="ARBA" id="ARBA00001971"/>
    </source>
</evidence>
<keyword evidence="4" id="KW-0503">Monooxygenase</keyword>
<dbReference type="Pfam" id="PF00067">
    <property type="entry name" value="p450"/>
    <property type="match status" value="1"/>
</dbReference>
<dbReference type="AlphaFoldDB" id="A0A2U3NT23"/>
<dbReference type="GO" id="GO:0020037">
    <property type="term" value="F:heme binding"/>
    <property type="evidence" value="ECO:0007669"/>
    <property type="project" value="InterPro"/>
</dbReference>
<sequence length="432" mass="48814">MGDYWADPCGYLRELRNRYGDVYRLPWPMAEVVMVNHPDHVAHVLNSREGKYGRMIGRSAGFAGFAVGAGLGLLDGEKYRQRRKALAPMFGRRQLTRIASCLADEFDKSLARWDRFAESGERIDLHEELPAVIMPAFMRVMFSKELTDAELHQVEVDMRAWMSPFTYSLGFLGRPRLLLEAGNIAQAWLRMRRWVLRRVDERLVDGQSYDDTAQVVLDAHRRDGGSIRRRDAVLDIMSLMGAAWDSVDASLALTLGLLPQNPAAQQRLYDEVDGLGGAVPTFDDLDRLQWARACFAEGLRLEAPPFLLRVAKVNDTIGGYQIRRGSRVAVSPYALHRDARWWGPDPDSYDPMRFYDKDTIAARPSLAYVAFGAGPRRCLGMPMTEMIAQLLLAQLHQRFRVQIPTDWSPRYDPAASRSHVPAVITKVPAPAN</sequence>
<dbReference type="OrthoDB" id="9764248at2"/>
<dbReference type="InterPro" id="IPR001128">
    <property type="entry name" value="Cyt_P450"/>
</dbReference>
<evidence type="ECO:0000256" key="2">
    <source>
        <dbReference type="ARBA" id="ARBA00010617"/>
    </source>
</evidence>
<dbReference type="PANTHER" id="PTHR24305">
    <property type="entry name" value="CYTOCHROME P450"/>
    <property type="match status" value="1"/>
</dbReference>
<evidence type="ECO:0000256" key="4">
    <source>
        <dbReference type="RuleBase" id="RU000461"/>
    </source>
</evidence>
<dbReference type="InterPro" id="IPR036396">
    <property type="entry name" value="Cyt_P450_sf"/>
</dbReference>
<reference evidence="5 6" key="1">
    <citation type="submission" date="2017-01" db="EMBL/GenBank/DDBJ databases">
        <authorList>
            <consortium name="Urmite Genomes"/>
        </authorList>
    </citation>
    <scope>NUCLEOTIDE SEQUENCE [LARGE SCALE GENOMIC DNA]</scope>
    <source>
        <strain evidence="5 6">AB57</strain>
    </source>
</reference>
<dbReference type="PRINTS" id="PR00463">
    <property type="entry name" value="EP450I"/>
</dbReference>
<name>A0A2U3NT23_9MYCO</name>
<keyword evidence="6" id="KW-1185">Reference proteome</keyword>
<dbReference type="PANTHER" id="PTHR24305:SF166">
    <property type="entry name" value="CYTOCHROME P450 12A4, MITOCHONDRIAL-RELATED"/>
    <property type="match status" value="1"/>
</dbReference>
<evidence type="ECO:0000313" key="5">
    <source>
        <dbReference type="EMBL" id="SPM34659.1"/>
    </source>
</evidence>
<organism evidence="5 6">
    <name type="scientific">Mycobacterium rhizamassiliense</name>
    <dbReference type="NCBI Taxonomy" id="1841860"/>
    <lineage>
        <taxon>Bacteria</taxon>
        <taxon>Bacillati</taxon>
        <taxon>Actinomycetota</taxon>
        <taxon>Actinomycetes</taxon>
        <taxon>Mycobacteriales</taxon>
        <taxon>Mycobacteriaceae</taxon>
        <taxon>Mycobacterium</taxon>
    </lineage>
</organism>
<keyword evidence="3 4" id="KW-0408">Iron</keyword>
<comment type="cofactor">
    <cofactor evidence="1 3">
        <name>heme</name>
        <dbReference type="ChEBI" id="CHEBI:30413"/>
    </cofactor>
</comment>
<dbReference type="GO" id="GO:0016705">
    <property type="term" value="F:oxidoreductase activity, acting on paired donors, with incorporation or reduction of molecular oxygen"/>
    <property type="evidence" value="ECO:0007669"/>
    <property type="project" value="InterPro"/>
</dbReference>
<protein>
    <submittedName>
        <fullName evidence="5">Cytochrome P450</fullName>
    </submittedName>
</protein>
<proteinExistence type="inferred from homology"/>
<dbReference type="Proteomes" id="UP000240988">
    <property type="component" value="Unassembled WGS sequence"/>
</dbReference>
<evidence type="ECO:0000313" key="6">
    <source>
        <dbReference type="Proteomes" id="UP000240988"/>
    </source>
</evidence>
<accession>A0A2U3NT23</accession>
<dbReference type="EMBL" id="FUFA01000004">
    <property type="protein sequence ID" value="SPM34659.1"/>
    <property type="molecule type" value="Genomic_DNA"/>
</dbReference>
<keyword evidence="3 4" id="KW-0479">Metal-binding</keyword>
<dbReference type="STRING" id="1841860.GCA_900157375_02482"/>
<dbReference type="SUPFAM" id="SSF48264">
    <property type="entry name" value="Cytochrome P450"/>
    <property type="match status" value="1"/>
</dbReference>
<dbReference type="GO" id="GO:0005506">
    <property type="term" value="F:iron ion binding"/>
    <property type="evidence" value="ECO:0007669"/>
    <property type="project" value="InterPro"/>
</dbReference>
<dbReference type="InterPro" id="IPR050121">
    <property type="entry name" value="Cytochrome_P450_monoxygenase"/>
</dbReference>
<keyword evidence="3 4" id="KW-0349">Heme</keyword>
<comment type="similarity">
    <text evidence="2 4">Belongs to the cytochrome P450 family.</text>
</comment>
<dbReference type="InterPro" id="IPR002401">
    <property type="entry name" value="Cyt_P450_E_grp-I"/>
</dbReference>
<dbReference type="PROSITE" id="PS00086">
    <property type="entry name" value="CYTOCHROME_P450"/>
    <property type="match status" value="1"/>
</dbReference>
<keyword evidence="4" id="KW-0560">Oxidoreductase</keyword>
<evidence type="ECO:0000256" key="3">
    <source>
        <dbReference type="PIRSR" id="PIRSR602401-1"/>
    </source>
</evidence>
<dbReference type="GO" id="GO:0004497">
    <property type="term" value="F:monooxygenase activity"/>
    <property type="evidence" value="ECO:0007669"/>
    <property type="project" value="UniProtKB-KW"/>
</dbReference>
<feature type="binding site" description="axial binding residue" evidence="3">
    <location>
        <position position="378"/>
    </location>
    <ligand>
        <name>heme</name>
        <dbReference type="ChEBI" id="CHEBI:30413"/>
    </ligand>
    <ligandPart>
        <name>Fe</name>
        <dbReference type="ChEBI" id="CHEBI:18248"/>
    </ligandPart>
</feature>
<dbReference type="InterPro" id="IPR017972">
    <property type="entry name" value="Cyt_P450_CS"/>
</dbReference>
<gene>
    <name evidence="5" type="ORF">MRAB57_2479</name>
</gene>
<dbReference type="Gene3D" id="1.10.630.10">
    <property type="entry name" value="Cytochrome P450"/>
    <property type="match status" value="1"/>
</dbReference>